<keyword evidence="11" id="KW-1185">Reference proteome</keyword>
<dbReference type="Pfam" id="PF12704">
    <property type="entry name" value="MacB_PCD"/>
    <property type="match status" value="2"/>
</dbReference>
<evidence type="ECO:0000256" key="2">
    <source>
        <dbReference type="ARBA" id="ARBA00022475"/>
    </source>
</evidence>
<feature type="transmembrane region" description="Helical" evidence="7">
    <location>
        <begin position="270"/>
        <end position="294"/>
    </location>
</feature>
<dbReference type="GO" id="GO:0022857">
    <property type="term" value="F:transmembrane transporter activity"/>
    <property type="evidence" value="ECO:0007669"/>
    <property type="project" value="TreeGrafter"/>
</dbReference>
<feature type="domain" description="MacB-like periplasmic core" evidence="9">
    <location>
        <begin position="425"/>
        <end position="634"/>
    </location>
</feature>
<keyword evidence="5 7" id="KW-0472">Membrane</keyword>
<feature type="transmembrane region" description="Helical" evidence="7">
    <location>
        <begin position="766"/>
        <end position="786"/>
    </location>
</feature>
<feature type="transmembrane region" description="Helical" evidence="7">
    <location>
        <begin position="676"/>
        <end position="699"/>
    </location>
</feature>
<evidence type="ECO:0000256" key="1">
    <source>
        <dbReference type="ARBA" id="ARBA00004651"/>
    </source>
</evidence>
<evidence type="ECO:0000256" key="5">
    <source>
        <dbReference type="ARBA" id="ARBA00023136"/>
    </source>
</evidence>
<comment type="subcellular location">
    <subcellularLocation>
        <location evidence="1">Cell membrane</location>
        <topology evidence="1">Multi-pass membrane protein</topology>
    </subcellularLocation>
</comment>
<evidence type="ECO:0000256" key="6">
    <source>
        <dbReference type="ARBA" id="ARBA00038076"/>
    </source>
</evidence>
<protein>
    <submittedName>
        <fullName evidence="10">ABC transporter permease</fullName>
    </submittedName>
</protein>
<feature type="transmembrane region" description="Helical" evidence="7">
    <location>
        <begin position="371"/>
        <end position="392"/>
    </location>
</feature>
<keyword evidence="4 7" id="KW-1133">Transmembrane helix</keyword>
<proteinExistence type="inferred from homology"/>
<evidence type="ECO:0000259" key="9">
    <source>
        <dbReference type="Pfam" id="PF12704"/>
    </source>
</evidence>
<evidence type="ECO:0000313" key="11">
    <source>
        <dbReference type="Proteomes" id="UP000518300"/>
    </source>
</evidence>
<evidence type="ECO:0000256" key="4">
    <source>
        <dbReference type="ARBA" id="ARBA00022989"/>
    </source>
</evidence>
<comment type="similarity">
    <text evidence="6">Belongs to the ABC-4 integral membrane protein family.</text>
</comment>
<dbReference type="EMBL" id="JABBJJ010000022">
    <property type="protein sequence ID" value="NMO14642.1"/>
    <property type="molecule type" value="Genomic_DNA"/>
</dbReference>
<dbReference type="Proteomes" id="UP000518300">
    <property type="component" value="Unassembled WGS sequence"/>
</dbReference>
<evidence type="ECO:0000313" key="10">
    <source>
        <dbReference type="EMBL" id="NMO14642.1"/>
    </source>
</evidence>
<reference evidence="10 11" key="1">
    <citation type="submission" date="2020-04" db="EMBL/GenBank/DDBJ databases">
        <title>Draft genome of Pyxidicoccus fallax type strain.</title>
        <authorList>
            <person name="Whitworth D.E."/>
        </authorList>
    </citation>
    <scope>NUCLEOTIDE SEQUENCE [LARGE SCALE GENOMIC DNA]</scope>
    <source>
        <strain evidence="10 11">DSM 14698</strain>
    </source>
</reference>
<feature type="domain" description="MacB-like periplasmic core" evidence="9">
    <location>
        <begin position="22"/>
        <end position="235"/>
    </location>
</feature>
<dbReference type="RefSeq" id="WP_169343938.1">
    <property type="nucleotide sequence ID" value="NZ_JABBJJ010000022.1"/>
</dbReference>
<keyword evidence="3 7" id="KW-0812">Transmembrane</keyword>
<feature type="transmembrane region" description="Helical" evidence="7">
    <location>
        <begin position="420"/>
        <end position="443"/>
    </location>
</feature>
<dbReference type="GO" id="GO:0005886">
    <property type="term" value="C:plasma membrane"/>
    <property type="evidence" value="ECO:0007669"/>
    <property type="project" value="UniProtKB-SubCell"/>
</dbReference>
<feature type="domain" description="ABC3 transporter permease C-terminal" evidence="8">
    <location>
        <begin position="277"/>
        <end position="397"/>
    </location>
</feature>
<dbReference type="InterPro" id="IPR050250">
    <property type="entry name" value="Macrolide_Exporter_MacB"/>
</dbReference>
<evidence type="ECO:0000256" key="3">
    <source>
        <dbReference type="ARBA" id="ARBA00022692"/>
    </source>
</evidence>
<comment type="caution">
    <text evidence="10">The sequence shown here is derived from an EMBL/GenBank/DDBJ whole genome shotgun (WGS) entry which is preliminary data.</text>
</comment>
<dbReference type="InterPro" id="IPR003838">
    <property type="entry name" value="ABC3_permease_C"/>
</dbReference>
<feature type="transmembrane region" description="Helical" evidence="7">
    <location>
        <begin position="735"/>
        <end position="754"/>
    </location>
</feature>
<organism evidence="10 11">
    <name type="scientific">Pyxidicoccus fallax</name>
    <dbReference type="NCBI Taxonomy" id="394095"/>
    <lineage>
        <taxon>Bacteria</taxon>
        <taxon>Pseudomonadati</taxon>
        <taxon>Myxococcota</taxon>
        <taxon>Myxococcia</taxon>
        <taxon>Myxococcales</taxon>
        <taxon>Cystobacterineae</taxon>
        <taxon>Myxococcaceae</taxon>
        <taxon>Pyxidicoccus</taxon>
    </lineage>
</organism>
<dbReference type="AlphaFoldDB" id="A0A848L8R3"/>
<dbReference type="NCBIfam" id="TIGR03434">
    <property type="entry name" value="ADOP"/>
    <property type="match status" value="1"/>
</dbReference>
<dbReference type="Pfam" id="PF02687">
    <property type="entry name" value="FtsX"/>
    <property type="match status" value="2"/>
</dbReference>
<feature type="domain" description="ABC3 transporter permease C-terminal" evidence="8">
    <location>
        <begin position="683"/>
        <end position="796"/>
    </location>
</feature>
<name>A0A848L8R3_9BACT</name>
<dbReference type="InterPro" id="IPR017800">
    <property type="entry name" value="ADOP"/>
</dbReference>
<dbReference type="InterPro" id="IPR025857">
    <property type="entry name" value="MacB_PCD"/>
</dbReference>
<keyword evidence="2" id="KW-1003">Cell membrane</keyword>
<evidence type="ECO:0000256" key="7">
    <source>
        <dbReference type="SAM" id="Phobius"/>
    </source>
</evidence>
<sequence length="802" mass="85887">MDRLMNDLKYGFRLLLASPTFTLVVILTVGLGIGASTAIFSVINSIWVQPLRFQGEDRLRMVWESAPKQGVDRLETSLATLADWKEQSDVFESLSGLVPESYNLAGTEQAERLHGMRVGAQLFRALGVDAVVGRAFGADEEQPAGQDVALLSHKLWQRRFGGAASTVGGTVTLDGKPYTVLGVMPPKFDFPPGTDVWVPLVPTTDELRERGNRQVRVVGRLKPGVTPEQADAALRVLAQRLAEQHPAVLEGRSIRMTTVREGYLGSAGPVLATLAGAVAFVLLIVCANVANLLLARAAVRRREMAVRAALGAGRGRLLTQLLTESVLLAVLGGALGVLLALWGTHLIAGAFPPSIAQLVPGWSDIHVDGRVLVFSLLLSLVTGLLFGLAPAVHGSKQDLTDTLKDGGRATTSKSRLRSTLVVAEVALALLLVVGAGLMIQSLYQLEGKSPGFRQDGVLTFELALPEAQAADPYAPARFYEQLLEQLSTNPDVTSAAAISLLPMSRNNHSSGIIISGKPVVSDSDKPMVNRRVVSPNYFRTLDIPLRQGRDFTTADTAQTRNVAIINEEMARKFWPGEEPLGQRFTMGGVEWEVIGVSGNVRTMNKGQLRDEVPEFYLPLAQSPQSSMGVLVRTRGEPLTVNNAVRQAVAQLDGNLPPPATRTLEQRIAETLGSRRLLTLLLGTFAALALLLAAGGVYGVMSYSVAQRTHELGVRQALGATESDVFKMVLGQALRLAGIGVTVGCLLGLVLMRLMKSLFFEVSPSDPLTFVGTALLLLFIALLASFVPALRATRVSPATALLG</sequence>
<accession>A0A848L8R3</accession>
<feature type="transmembrane region" description="Helical" evidence="7">
    <location>
        <begin position="21"/>
        <end position="43"/>
    </location>
</feature>
<evidence type="ECO:0000259" key="8">
    <source>
        <dbReference type="Pfam" id="PF02687"/>
    </source>
</evidence>
<feature type="transmembrane region" description="Helical" evidence="7">
    <location>
        <begin position="326"/>
        <end position="351"/>
    </location>
</feature>
<dbReference type="PANTHER" id="PTHR30572:SF4">
    <property type="entry name" value="ABC TRANSPORTER PERMEASE YTRF"/>
    <property type="match status" value="1"/>
</dbReference>
<dbReference type="PANTHER" id="PTHR30572">
    <property type="entry name" value="MEMBRANE COMPONENT OF TRANSPORTER-RELATED"/>
    <property type="match status" value="1"/>
</dbReference>
<gene>
    <name evidence="10" type="ORF">HG543_07190</name>
</gene>